<dbReference type="InterPro" id="IPR054187">
    <property type="entry name" value="DUF6892"/>
</dbReference>
<keyword evidence="3" id="KW-1185">Reference proteome</keyword>
<dbReference type="AlphaFoldDB" id="A0A0K1EK49"/>
<evidence type="ECO:0000313" key="3">
    <source>
        <dbReference type="Proteomes" id="UP000067626"/>
    </source>
</evidence>
<reference evidence="2 3" key="1">
    <citation type="submission" date="2015-07" db="EMBL/GenBank/DDBJ databases">
        <title>Genome analysis of myxobacterium Chondromyces crocatus Cm c5 reveals a high potential for natural compound synthesis and the genetic basis for the loss of fruiting body formation.</title>
        <authorList>
            <person name="Zaburannyi N."/>
            <person name="Bunk B."/>
            <person name="Maier J."/>
            <person name="Overmann J."/>
            <person name="Mueller R."/>
        </authorList>
    </citation>
    <scope>NUCLEOTIDE SEQUENCE [LARGE SCALE GENOMIC DNA]</scope>
    <source>
        <strain evidence="2 3">Cm c5</strain>
    </source>
</reference>
<dbReference type="STRING" id="52.CMC5_054010"/>
<dbReference type="RefSeq" id="WP_050433047.1">
    <property type="nucleotide sequence ID" value="NZ_CP012159.1"/>
</dbReference>
<evidence type="ECO:0000259" key="1">
    <source>
        <dbReference type="Pfam" id="PF21832"/>
    </source>
</evidence>
<sequence length="157" mass="17346">MFKDLNFKLSVISALMEDGHFVEEAEALHDAHAESAEDYKAIQEVMAFYEKLEIPPDLLATITSLVPDGGDLAYMHAVSVWDGEDDLFDITSLDGIEHLINLEVFAPIAMIGEGGIDYTPLLGCKKLKRVDVSFASEGEKNESVKEALEKRGVEIEE</sequence>
<dbReference type="Pfam" id="PF21832">
    <property type="entry name" value="DUF6892"/>
    <property type="match status" value="1"/>
</dbReference>
<dbReference type="Proteomes" id="UP000067626">
    <property type="component" value="Chromosome"/>
</dbReference>
<feature type="domain" description="DUF6892" evidence="1">
    <location>
        <begin position="2"/>
        <end position="155"/>
    </location>
</feature>
<dbReference type="KEGG" id="ccro:CMC5_054010"/>
<protein>
    <recommendedName>
        <fullName evidence="1">DUF6892 domain-containing protein</fullName>
    </recommendedName>
</protein>
<proteinExistence type="predicted"/>
<accession>A0A0K1EK49</accession>
<gene>
    <name evidence="2" type="ORF">CMC5_054010</name>
</gene>
<dbReference type="OrthoDB" id="8606752at2"/>
<name>A0A0K1EK49_CHOCO</name>
<evidence type="ECO:0000313" key="2">
    <source>
        <dbReference type="EMBL" id="AKT41240.1"/>
    </source>
</evidence>
<organism evidence="2 3">
    <name type="scientific">Chondromyces crocatus</name>
    <dbReference type="NCBI Taxonomy" id="52"/>
    <lineage>
        <taxon>Bacteria</taxon>
        <taxon>Pseudomonadati</taxon>
        <taxon>Myxococcota</taxon>
        <taxon>Polyangia</taxon>
        <taxon>Polyangiales</taxon>
        <taxon>Polyangiaceae</taxon>
        <taxon>Chondromyces</taxon>
    </lineage>
</organism>
<dbReference type="EMBL" id="CP012159">
    <property type="protein sequence ID" value="AKT41240.1"/>
    <property type="molecule type" value="Genomic_DNA"/>
</dbReference>